<evidence type="ECO:0000313" key="12">
    <source>
        <dbReference type="EMBL" id="MAG18185.1"/>
    </source>
</evidence>
<dbReference type="PIRSF" id="PIRSF015950">
    <property type="entry name" value="Mev_P_decrbx"/>
    <property type="match status" value="1"/>
</dbReference>
<evidence type="ECO:0000256" key="2">
    <source>
        <dbReference type="ARBA" id="ARBA00012296"/>
    </source>
</evidence>
<comment type="caution">
    <text evidence="12">The sequence shown here is derived from an EMBL/GenBank/DDBJ whole genome shotgun (WGS) entry which is preliminary data.</text>
</comment>
<dbReference type="GO" id="GO:0004163">
    <property type="term" value="F:diphosphomevalonate decarboxylase activity"/>
    <property type="evidence" value="ECO:0007669"/>
    <property type="project" value="UniProtKB-UniRule"/>
</dbReference>
<dbReference type="Proteomes" id="UP000226712">
    <property type="component" value="Unassembled WGS sequence"/>
</dbReference>
<dbReference type="InterPro" id="IPR036554">
    <property type="entry name" value="GHMP_kinase_C_sf"/>
</dbReference>
<accession>A0A2D6LPS7</accession>
<comment type="similarity">
    <text evidence="1">Belongs to the diphosphomevalonate decarboxylase family.</text>
</comment>
<dbReference type="InterPro" id="IPR014721">
    <property type="entry name" value="Ribsml_uS5_D2-typ_fold_subgr"/>
</dbReference>
<evidence type="ECO:0000259" key="11">
    <source>
        <dbReference type="Pfam" id="PF22700"/>
    </source>
</evidence>
<dbReference type="PANTHER" id="PTHR10977">
    <property type="entry name" value="DIPHOSPHOMEVALONATE DECARBOXYLASE"/>
    <property type="match status" value="1"/>
</dbReference>
<keyword evidence="7" id="KW-0456">Lyase</keyword>
<protein>
    <recommendedName>
        <fullName evidence="2 8">Diphosphomevalonate decarboxylase</fullName>
        <ecNumber evidence="2 8">4.1.1.33</ecNumber>
    </recommendedName>
</protein>
<dbReference type="GO" id="GO:0005829">
    <property type="term" value="C:cytosol"/>
    <property type="evidence" value="ECO:0007669"/>
    <property type="project" value="InterPro"/>
</dbReference>
<dbReference type="Pfam" id="PF18376">
    <property type="entry name" value="MDD_C"/>
    <property type="match status" value="1"/>
</dbReference>
<dbReference type="InterPro" id="IPR053859">
    <property type="entry name" value="MVD-like_N"/>
</dbReference>
<dbReference type="InterPro" id="IPR041431">
    <property type="entry name" value="Mvd1_C"/>
</dbReference>
<sequence>MKATAIANSNIALVKYWGKRNEEIILPQNSSISMTLDSLHTTTTVEFSKKLKEDSLIIDGKKVPENETEKVSKHLGLVRKLSGKELFAKVESENNFPKAAGLASSASGFAALSLAATKAFDLHLDKKELSVLARQGSGSASRSIFEGFAEWLKGSQIDGSDSYAKQIAPKDHWPELTMVIPVLTTKEKKIKSRAGMTQTVANSPLYQSWLDTIESDLDKVREGILEKRFSQLGKTAELNALKMHSTMLTTDPHIIYWEPQSITMMKEVMLMREEGIEAYFTIDGGPQIKILCLDKNAKKIENRVKEMKEVKKTYLCKAGDGAKLIDKDLF</sequence>
<name>A0A2D6LPS7_9ARCH</name>
<keyword evidence="5" id="KW-0067">ATP-binding</keyword>
<dbReference type="FunFam" id="3.30.230.10:FF:000072">
    <property type="entry name" value="Diphosphomevalonate decarboxylase"/>
    <property type="match status" value="1"/>
</dbReference>
<organism evidence="12 13">
    <name type="scientific">Candidatus Iainarchaeum sp</name>
    <dbReference type="NCBI Taxonomy" id="3101447"/>
    <lineage>
        <taxon>Archaea</taxon>
        <taxon>Candidatus Iainarchaeota</taxon>
        <taxon>Candidatus Iainarchaeia</taxon>
        <taxon>Candidatus Iainarchaeales</taxon>
        <taxon>Candidatus Iainarchaeaceae</taxon>
        <taxon>Candidatus Iainarchaeum</taxon>
    </lineage>
</organism>
<dbReference type="SUPFAM" id="SSF54211">
    <property type="entry name" value="Ribosomal protein S5 domain 2-like"/>
    <property type="match status" value="1"/>
</dbReference>
<keyword evidence="3" id="KW-0444">Lipid biosynthesis</keyword>
<dbReference type="Gene3D" id="3.30.230.10">
    <property type="match status" value="1"/>
</dbReference>
<dbReference type="InterPro" id="IPR005935">
    <property type="entry name" value="Mev_decarb"/>
</dbReference>
<feature type="domain" description="Mvd1 C-terminal" evidence="10">
    <location>
        <begin position="179"/>
        <end position="310"/>
    </location>
</feature>
<evidence type="ECO:0000313" key="13">
    <source>
        <dbReference type="Proteomes" id="UP000226712"/>
    </source>
</evidence>
<gene>
    <name evidence="12" type="primary">mvaD</name>
    <name evidence="12" type="ORF">CL944_01790</name>
</gene>
<evidence type="ECO:0000256" key="3">
    <source>
        <dbReference type="ARBA" id="ARBA00022516"/>
    </source>
</evidence>
<dbReference type="GO" id="GO:0019287">
    <property type="term" value="P:isopentenyl diphosphate biosynthetic process, mevalonate pathway"/>
    <property type="evidence" value="ECO:0007669"/>
    <property type="project" value="UniProtKB-UniRule"/>
</dbReference>
<evidence type="ECO:0000256" key="4">
    <source>
        <dbReference type="ARBA" id="ARBA00022741"/>
    </source>
</evidence>
<dbReference type="SUPFAM" id="SSF55060">
    <property type="entry name" value="GHMP Kinase, C-terminal domain"/>
    <property type="match status" value="1"/>
</dbReference>
<dbReference type="Pfam" id="PF22700">
    <property type="entry name" value="MVD-like_N"/>
    <property type="match status" value="1"/>
</dbReference>
<keyword evidence="6" id="KW-0443">Lipid metabolism</keyword>
<dbReference type="Gene3D" id="3.30.70.890">
    <property type="entry name" value="GHMP kinase, C-terminal domain"/>
    <property type="match status" value="1"/>
</dbReference>
<evidence type="ECO:0000256" key="5">
    <source>
        <dbReference type="ARBA" id="ARBA00022840"/>
    </source>
</evidence>
<dbReference type="AlphaFoldDB" id="A0A2D6LPS7"/>
<reference evidence="13" key="1">
    <citation type="submission" date="2017-09" db="EMBL/GenBank/DDBJ databases">
        <title>The Reconstruction of 2,631 Draft Metagenome-Assembled Genomes from the Global Oceans.</title>
        <authorList>
            <person name="Tully B.J."/>
            <person name="Graham E.D."/>
            <person name="Heidelberg J.F."/>
        </authorList>
    </citation>
    <scope>NUCLEOTIDE SEQUENCE [LARGE SCALE GENOMIC DNA]</scope>
</reference>
<keyword evidence="4" id="KW-0547">Nucleotide-binding</keyword>
<evidence type="ECO:0000259" key="10">
    <source>
        <dbReference type="Pfam" id="PF18376"/>
    </source>
</evidence>
<dbReference type="InterPro" id="IPR029765">
    <property type="entry name" value="Mev_diP_decarb"/>
</dbReference>
<evidence type="ECO:0000256" key="1">
    <source>
        <dbReference type="ARBA" id="ARBA00008831"/>
    </source>
</evidence>
<feature type="domain" description="Diphosphomevalonate decarboxylase-like N-terminal" evidence="11">
    <location>
        <begin position="7"/>
        <end position="164"/>
    </location>
</feature>
<proteinExistence type="inferred from homology"/>
<evidence type="ECO:0000256" key="7">
    <source>
        <dbReference type="ARBA" id="ARBA00023239"/>
    </source>
</evidence>
<dbReference type="PANTHER" id="PTHR10977:SF3">
    <property type="entry name" value="DIPHOSPHOMEVALONATE DECARBOXYLASE"/>
    <property type="match status" value="1"/>
</dbReference>
<dbReference type="EMBL" id="NZBD01000011">
    <property type="protein sequence ID" value="MAG18185.1"/>
    <property type="molecule type" value="Genomic_DNA"/>
</dbReference>
<feature type="coiled-coil region" evidence="9">
    <location>
        <begin position="290"/>
        <end position="317"/>
    </location>
</feature>
<dbReference type="InterPro" id="IPR020568">
    <property type="entry name" value="Ribosomal_Su5_D2-typ_SF"/>
</dbReference>
<dbReference type="EC" id="4.1.1.33" evidence="2 8"/>
<dbReference type="GO" id="GO:0005524">
    <property type="term" value="F:ATP binding"/>
    <property type="evidence" value="ECO:0007669"/>
    <property type="project" value="UniProtKB-KW"/>
</dbReference>
<keyword evidence="9" id="KW-0175">Coiled coil</keyword>
<evidence type="ECO:0000256" key="8">
    <source>
        <dbReference type="NCBIfam" id="TIGR01240"/>
    </source>
</evidence>
<evidence type="ECO:0000256" key="9">
    <source>
        <dbReference type="SAM" id="Coils"/>
    </source>
</evidence>
<dbReference type="NCBIfam" id="TIGR01240">
    <property type="entry name" value="mevDPdecarb"/>
    <property type="match status" value="1"/>
</dbReference>
<evidence type="ECO:0000256" key="6">
    <source>
        <dbReference type="ARBA" id="ARBA00023098"/>
    </source>
</evidence>